<dbReference type="RefSeq" id="WP_115459930.1">
    <property type="nucleotide sequence ID" value="NZ_QRAP01000010.1"/>
</dbReference>
<dbReference type="InterPro" id="IPR044016">
    <property type="entry name" value="Big_13"/>
</dbReference>
<comment type="caution">
    <text evidence="2">The sequence shown here is derived from an EMBL/GenBank/DDBJ whole genome shotgun (WGS) entry which is preliminary data.</text>
</comment>
<evidence type="ECO:0000313" key="3">
    <source>
        <dbReference type="Proteomes" id="UP000254848"/>
    </source>
</evidence>
<dbReference type="AlphaFoldDB" id="A0A370QFH3"/>
<dbReference type="Proteomes" id="UP000254848">
    <property type="component" value="Unassembled WGS sequence"/>
</dbReference>
<evidence type="ECO:0000259" key="1">
    <source>
        <dbReference type="Pfam" id="PF19077"/>
    </source>
</evidence>
<name>A0A370QFH3_9GAMM</name>
<proteinExistence type="predicted"/>
<sequence>MNKIGTTKTIGRVVIKQVIDYVGVNTTSLERGGETSDTRPTLKGTATAGTKVVIYDFDKVIGETYADAHGNWTFIPKTALSEGSHNFAAQAVDPKNASLYGDRSGAYWVEVDHTVPAPEPFVPVHAVITEVVDDIGAKTGKLSNRDTTDDSRPLIKGTANANMKVVIYDADEVIGETMSDAQGNWSFMPTQDLSTGSHILIAKPVDDSVDMSGYRSMGFWINVEAPELPQAAMDNVISAQETIPVIDVQDVQSGETKSAQTLNVAFDELLSAGESELHFGNDETVTVTIGETAEPVAEAIPSAIGCGIYDQYSVMLLESDMQAAVA</sequence>
<dbReference type="OrthoDB" id="8481600at2"/>
<dbReference type="Gene3D" id="3.30.420.430">
    <property type="match status" value="2"/>
</dbReference>
<protein>
    <recommendedName>
        <fullName evidence="1">Bacterial Ig-like domain-containing protein</fullName>
    </recommendedName>
</protein>
<evidence type="ECO:0000313" key="2">
    <source>
        <dbReference type="EMBL" id="RDK86790.1"/>
    </source>
</evidence>
<dbReference type="EMBL" id="QRAP01000010">
    <property type="protein sequence ID" value="RDK86790.1"/>
    <property type="molecule type" value="Genomic_DNA"/>
</dbReference>
<gene>
    <name evidence="2" type="ORF">C8D90_11064</name>
</gene>
<organism evidence="2 3">
    <name type="scientific">Enterobacillus tribolii</name>
    <dbReference type="NCBI Taxonomy" id="1487935"/>
    <lineage>
        <taxon>Bacteria</taxon>
        <taxon>Pseudomonadati</taxon>
        <taxon>Pseudomonadota</taxon>
        <taxon>Gammaproteobacteria</taxon>
        <taxon>Enterobacterales</taxon>
        <taxon>Hafniaceae</taxon>
        <taxon>Enterobacillus</taxon>
    </lineage>
</organism>
<dbReference type="Pfam" id="PF19077">
    <property type="entry name" value="Big_13"/>
    <property type="match status" value="2"/>
</dbReference>
<feature type="domain" description="Bacterial Ig-like" evidence="1">
    <location>
        <begin position="32"/>
        <end position="93"/>
    </location>
</feature>
<feature type="domain" description="Bacterial Ig-like" evidence="1">
    <location>
        <begin position="136"/>
        <end position="211"/>
    </location>
</feature>
<keyword evidence="3" id="KW-1185">Reference proteome</keyword>
<accession>A0A370QFH3</accession>
<reference evidence="2 3" key="1">
    <citation type="submission" date="2018-07" db="EMBL/GenBank/DDBJ databases">
        <title>Genomic Encyclopedia of Type Strains, Phase IV (KMG-IV): sequencing the most valuable type-strain genomes for metagenomic binning, comparative biology and taxonomic classification.</title>
        <authorList>
            <person name="Goeker M."/>
        </authorList>
    </citation>
    <scope>NUCLEOTIDE SEQUENCE [LARGE SCALE GENOMIC DNA]</scope>
    <source>
        <strain evidence="2 3">DSM 103736</strain>
    </source>
</reference>